<dbReference type="AlphaFoldDB" id="A0A7X5ULV6"/>
<evidence type="ECO:0000313" key="2">
    <source>
        <dbReference type="Proteomes" id="UP000545493"/>
    </source>
</evidence>
<comment type="caution">
    <text evidence="1">The sequence shown here is derived from an EMBL/GenBank/DDBJ whole genome shotgun (WGS) entry which is preliminary data.</text>
</comment>
<gene>
    <name evidence="1" type="ORF">FHU38_000756</name>
</gene>
<dbReference type="RefSeq" id="WP_167166510.1">
    <property type="nucleotide sequence ID" value="NZ_JAAOYM010000001.1"/>
</dbReference>
<organism evidence="1 2">
    <name type="scientific">Saccharomonospora amisosensis</name>
    <dbReference type="NCBI Taxonomy" id="1128677"/>
    <lineage>
        <taxon>Bacteria</taxon>
        <taxon>Bacillati</taxon>
        <taxon>Actinomycetota</taxon>
        <taxon>Actinomycetes</taxon>
        <taxon>Pseudonocardiales</taxon>
        <taxon>Pseudonocardiaceae</taxon>
        <taxon>Saccharomonospora</taxon>
    </lineage>
</organism>
<sequence length="75" mass="8494">MSAKFRYWCAKCGYKTLWLDEEQGAEQLGRHYLQRHPGIEPGGDFEIRRGEGRGNGCLGTVVAPFLLLRTPNGQR</sequence>
<protein>
    <submittedName>
        <fullName evidence="1">Uncharacterized protein</fullName>
    </submittedName>
</protein>
<dbReference type="Proteomes" id="UP000545493">
    <property type="component" value="Unassembled WGS sequence"/>
</dbReference>
<accession>A0A7X5ULV6</accession>
<evidence type="ECO:0000313" key="1">
    <source>
        <dbReference type="EMBL" id="NIJ10412.1"/>
    </source>
</evidence>
<name>A0A7X5ULV6_9PSEU</name>
<keyword evidence="2" id="KW-1185">Reference proteome</keyword>
<dbReference type="EMBL" id="JAAOYM010000001">
    <property type="protein sequence ID" value="NIJ10412.1"/>
    <property type="molecule type" value="Genomic_DNA"/>
</dbReference>
<proteinExistence type="predicted"/>
<reference evidence="1 2" key="1">
    <citation type="submission" date="2020-03" db="EMBL/GenBank/DDBJ databases">
        <title>Sequencing the genomes of 1000 actinobacteria strains.</title>
        <authorList>
            <person name="Klenk H.-P."/>
        </authorList>
    </citation>
    <scope>NUCLEOTIDE SEQUENCE [LARGE SCALE GENOMIC DNA]</scope>
    <source>
        <strain evidence="1 2">DSM 45685</strain>
    </source>
</reference>